<evidence type="ECO:0000313" key="5">
    <source>
        <dbReference type="Proteomes" id="UP001230156"/>
    </source>
</evidence>
<protein>
    <submittedName>
        <fullName evidence="4">DUF6468 domain-containing protein</fullName>
    </submittedName>
</protein>
<dbReference type="InterPro" id="IPR045531">
    <property type="entry name" value="DUF6468"/>
</dbReference>
<evidence type="ECO:0000256" key="1">
    <source>
        <dbReference type="SAM" id="MobiDB-lite"/>
    </source>
</evidence>
<gene>
    <name evidence="4" type="ORF">Q8A70_06550</name>
</gene>
<dbReference type="Pfam" id="PF20072">
    <property type="entry name" value="DUF6468"/>
    <property type="match status" value="1"/>
</dbReference>
<comment type="caution">
    <text evidence="4">The sequence shown here is derived from an EMBL/GenBank/DDBJ whole genome shotgun (WGS) entry which is preliminary data.</text>
</comment>
<evidence type="ECO:0000313" key="4">
    <source>
        <dbReference type="EMBL" id="MDQ7247317.1"/>
    </source>
</evidence>
<evidence type="ECO:0000256" key="2">
    <source>
        <dbReference type="SAM" id="Phobius"/>
    </source>
</evidence>
<accession>A0ABU0YJE0</accession>
<reference evidence="5" key="1">
    <citation type="submission" date="2023-08" db="EMBL/GenBank/DDBJ databases">
        <title>Rhodospirillaceae gen. nov., a novel taxon isolated from the Yangtze River Yuezi River estuary sludge.</title>
        <authorList>
            <person name="Ruan L."/>
        </authorList>
    </citation>
    <scope>NUCLEOTIDE SEQUENCE [LARGE SCALE GENOMIC DNA]</scope>
    <source>
        <strain evidence="5">R-7</strain>
    </source>
</reference>
<dbReference type="Proteomes" id="UP001230156">
    <property type="component" value="Unassembled WGS sequence"/>
</dbReference>
<name>A0ABU0YJE0_9PROT</name>
<keyword evidence="5" id="KW-1185">Reference proteome</keyword>
<sequence>MSIGLLADGLLIVLLGAALVSVYRLNRRMAELREGRAAFEKLTADLAAQTKAAAEGLAAFRTNAEPLGKQLDAGAERARQVIAEVQRVSDDLRLLVGRADASSTRLEDAVAKARRDEALLGAIEQRPVQRDQGERNPAERGQPGRAAEPEVSPEAAAFLSSLSGMR</sequence>
<feature type="compositionally biased region" description="Basic and acidic residues" evidence="1">
    <location>
        <begin position="127"/>
        <end position="138"/>
    </location>
</feature>
<feature type="domain" description="DUF6468" evidence="3">
    <location>
        <begin position="32"/>
        <end position="114"/>
    </location>
</feature>
<evidence type="ECO:0000259" key="3">
    <source>
        <dbReference type="Pfam" id="PF20072"/>
    </source>
</evidence>
<keyword evidence="2" id="KW-0812">Transmembrane</keyword>
<dbReference type="RefSeq" id="WP_379954717.1">
    <property type="nucleotide sequence ID" value="NZ_JAUYVI010000002.1"/>
</dbReference>
<feature type="region of interest" description="Disordered" evidence="1">
    <location>
        <begin position="124"/>
        <end position="166"/>
    </location>
</feature>
<organism evidence="4 5">
    <name type="scientific">Dongia sedimenti</name>
    <dbReference type="NCBI Taxonomy" id="3064282"/>
    <lineage>
        <taxon>Bacteria</taxon>
        <taxon>Pseudomonadati</taxon>
        <taxon>Pseudomonadota</taxon>
        <taxon>Alphaproteobacteria</taxon>
        <taxon>Rhodospirillales</taxon>
        <taxon>Dongiaceae</taxon>
        <taxon>Dongia</taxon>
    </lineage>
</organism>
<feature type="transmembrane region" description="Helical" evidence="2">
    <location>
        <begin position="6"/>
        <end position="26"/>
    </location>
</feature>
<keyword evidence="2" id="KW-0472">Membrane</keyword>
<proteinExistence type="predicted"/>
<keyword evidence="2" id="KW-1133">Transmembrane helix</keyword>
<dbReference type="EMBL" id="JAUYVI010000002">
    <property type="protein sequence ID" value="MDQ7247317.1"/>
    <property type="molecule type" value="Genomic_DNA"/>
</dbReference>